<evidence type="ECO:0000313" key="2">
    <source>
        <dbReference type="EnsemblPlants" id="MELO3C032125.2.1"/>
    </source>
</evidence>
<sequence length="488" mass="53659">MDSDDLDDVPLARFLKKTNVPEVTVQIPATPFVSIHSQESSSIEGVFVPTPGIPLASNVQPGPSVHSPPSVSLPFAPDDAHAYVPDNVPGDVSVAPEGKTDFQSDENEVDPSNPDVCTEEVSTNADDTPATTLNSSEVPVAQKPIKRKSQQNRRNITTKTGRKKIPPNIPSVPIDGISFHHEENVQRLKFMVQRRLAVEVNVSDKHQSCMSIMDLIKRAGNVVDIDCSPSSSSTDVLASVLSGGTLSTWLVNGILAVALSIKYAILHKIGIANWFPSSHASSVSAALRTFLYQICNDNKGSHVHDIDHDVHSSHGPCIFDTSDWDESVEGFIVHRELASRIVNSLNAESRALFTSINLLSERHLEVDALIPLYYTRKEKSEENHLRLKAFEERFEEAAGTKKISSEIFTHAFRGSLKSDIMKKNITNQQCNDPSQIALPLIPLMNNNYSPTITELLSGQERVWRDIVQALESALKRAISLLTLSIEKE</sequence>
<dbReference type="EnsemblPlants" id="MELO3C032125.2.1">
    <property type="protein sequence ID" value="MELO3C032125.2.1"/>
    <property type="gene ID" value="MELO3C032125.2"/>
</dbReference>
<name>A0A9I9ED25_CUCME</name>
<proteinExistence type="predicted"/>
<protein>
    <recommendedName>
        <fullName evidence="3">Envelope-like protein</fullName>
    </recommendedName>
</protein>
<reference evidence="2" key="1">
    <citation type="submission" date="2023-03" db="UniProtKB">
        <authorList>
            <consortium name="EnsemblPlants"/>
        </authorList>
    </citation>
    <scope>IDENTIFICATION</scope>
</reference>
<feature type="region of interest" description="Disordered" evidence="1">
    <location>
        <begin position="144"/>
        <end position="171"/>
    </location>
</feature>
<evidence type="ECO:0000256" key="1">
    <source>
        <dbReference type="SAM" id="MobiDB-lite"/>
    </source>
</evidence>
<organism evidence="2">
    <name type="scientific">Cucumis melo</name>
    <name type="common">Muskmelon</name>
    <dbReference type="NCBI Taxonomy" id="3656"/>
    <lineage>
        <taxon>Eukaryota</taxon>
        <taxon>Viridiplantae</taxon>
        <taxon>Streptophyta</taxon>
        <taxon>Embryophyta</taxon>
        <taxon>Tracheophyta</taxon>
        <taxon>Spermatophyta</taxon>
        <taxon>Magnoliopsida</taxon>
        <taxon>eudicotyledons</taxon>
        <taxon>Gunneridae</taxon>
        <taxon>Pentapetalae</taxon>
        <taxon>rosids</taxon>
        <taxon>fabids</taxon>
        <taxon>Cucurbitales</taxon>
        <taxon>Cucurbitaceae</taxon>
        <taxon>Benincaseae</taxon>
        <taxon>Cucumis</taxon>
    </lineage>
</organism>
<dbReference type="Gramene" id="MELO3C032125.2.1">
    <property type="protein sequence ID" value="MELO3C032125.2.1"/>
    <property type="gene ID" value="MELO3C032125.2"/>
</dbReference>
<feature type="region of interest" description="Disordered" evidence="1">
    <location>
        <begin position="92"/>
        <end position="114"/>
    </location>
</feature>
<evidence type="ECO:0008006" key="3">
    <source>
        <dbReference type="Google" id="ProtNLM"/>
    </source>
</evidence>
<dbReference type="AlphaFoldDB" id="A0A9I9ED25"/>
<accession>A0A9I9ED25</accession>